<organism evidence="3 4">
    <name type="scientific">Salinivibrio kushneri</name>
    <dbReference type="NCBI Taxonomy" id="1908198"/>
    <lineage>
        <taxon>Bacteria</taxon>
        <taxon>Pseudomonadati</taxon>
        <taxon>Pseudomonadota</taxon>
        <taxon>Gammaproteobacteria</taxon>
        <taxon>Vibrionales</taxon>
        <taxon>Vibrionaceae</taxon>
        <taxon>Salinivibrio</taxon>
    </lineage>
</organism>
<proteinExistence type="predicted"/>
<evidence type="ECO:0000313" key="4">
    <source>
        <dbReference type="Proteomes" id="UP001164748"/>
    </source>
</evidence>
<evidence type="ECO:0000259" key="2">
    <source>
        <dbReference type="Pfam" id="PF14467"/>
    </source>
</evidence>
<keyword evidence="1" id="KW-0732">Signal</keyword>
<protein>
    <submittedName>
        <fullName evidence="3">DUF4426 domain-containing protein</fullName>
    </submittedName>
</protein>
<dbReference type="Gene3D" id="2.60.40.3340">
    <property type="entry name" value="Domain of unknown function DUF4426"/>
    <property type="match status" value="1"/>
</dbReference>
<evidence type="ECO:0000313" key="3">
    <source>
        <dbReference type="EMBL" id="WBA08314.1"/>
    </source>
</evidence>
<feature type="domain" description="DUF4426" evidence="2">
    <location>
        <begin position="25"/>
        <end position="144"/>
    </location>
</feature>
<dbReference type="RefSeq" id="WP_077578285.1">
    <property type="nucleotide sequence ID" value="NZ_CP114588.1"/>
</dbReference>
<dbReference type="AlphaFoldDB" id="A0AA47LR23"/>
<sequence length="146" mass="16355">MRQIIAALSMVLSLLITPAWAGQFKEVGELEVHYNTLSTTFLTPEIAQQYDITRSGYRGLVNIAVLDTMQLGKPAVAAEITGQVKNLVGNSRELDFTEVREGDAIYYIATFAADDEETYRFHIDLNAEGNRNASFDYNYTFYVDAP</sequence>
<gene>
    <name evidence="3" type="ORF">N8M53_10895</name>
</gene>
<feature type="signal peptide" evidence="1">
    <location>
        <begin position="1"/>
        <end position="21"/>
    </location>
</feature>
<dbReference type="EMBL" id="CP114588">
    <property type="protein sequence ID" value="WBA08314.1"/>
    <property type="molecule type" value="Genomic_DNA"/>
</dbReference>
<reference evidence="3" key="1">
    <citation type="submission" date="2022-09" db="EMBL/GenBank/DDBJ databases">
        <authorList>
            <person name="Li Z.-J."/>
        </authorList>
    </citation>
    <scope>NUCLEOTIDE SEQUENCE</scope>
    <source>
        <strain evidence="3">TGB11</strain>
    </source>
</reference>
<dbReference type="Pfam" id="PF14467">
    <property type="entry name" value="DUF4426"/>
    <property type="match status" value="1"/>
</dbReference>
<dbReference type="Proteomes" id="UP001164748">
    <property type="component" value="Chromosome"/>
</dbReference>
<feature type="chain" id="PRO_5041253369" evidence="1">
    <location>
        <begin position="22"/>
        <end position="146"/>
    </location>
</feature>
<accession>A0AA47LR23</accession>
<name>A0AA47LR23_9GAMM</name>
<dbReference type="InterPro" id="IPR025218">
    <property type="entry name" value="DUF4426"/>
</dbReference>
<evidence type="ECO:0000256" key="1">
    <source>
        <dbReference type="SAM" id="SignalP"/>
    </source>
</evidence>